<dbReference type="Proteomes" id="UP000050961">
    <property type="component" value="Unassembled WGS sequence"/>
</dbReference>
<dbReference type="STRING" id="1423806.FD15_GL001027"/>
<reference evidence="1 2" key="1">
    <citation type="journal article" date="2015" name="Genome Announc.">
        <title>Expanding the biotechnology potential of lactobacilli through comparative genomics of 213 strains and associated genera.</title>
        <authorList>
            <person name="Sun Z."/>
            <person name="Harris H.M."/>
            <person name="McCann A."/>
            <person name="Guo C."/>
            <person name="Argimon S."/>
            <person name="Zhang W."/>
            <person name="Yang X."/>
            <person name="Jeffery I.B."/>
            <person name="Cooney J.C."/>
            <person name="Kagawa T.F."/>
            <person name="Liu W."/>
            <person name="Song Y."/>
            <person name="Salvetti E."/>
            <person name="Wrobel A."/>
            <person name="Rasinkangas P."/>
            <person name="Parkhill J."/>
            <person name="Rea M.C."/>
            <person name="O'Sullivan O."/>
            <person name="Ritari J."/>
            <person name="Douillard F.P."/>
            <person name="Paul Ross R."/>
            <person name="Yang R."/>
            <person name="Briner A.E."/>
            <person name="Felis G.E."/>
            <person name="de Vos W.M."/>
            <person name="Barrangou R."/>
            <person name="Klaenhammer T.R."/>
            <person name="Caufield P.W."/>
            <person name="Cui Y."/>
            <person name="Zhang H."/>
            <person name="O'Toole P.W."/>
        </authorList>
    </citation>
    <scope>NUCLEOTIDE SEQUENCE [LARGE SCALE GENOMIC DNA]</scope>
    <source>
        <strain evidence="1 2">DSM 21376</strain>
    </source>
</reference>
<keyword evidence="2" id="KW-1185">Reference proteome</keyword>
<accession>A0A023D013</accession>
<proteinExistence type="predicted"/>
<dbReference type="RefSeq" id="WP_034989927.1">
    <property type="nucleotide sequence ID" value="NZ_AYZF01000011.1"/>
</dbReference>
<dbReference type="EMBL" id="AYZF01000011">
    <property type="protein sequence ID" value="KRN06406.1"/>
    <property type="molecule type" value="Genomic_DNA"/>
</dbReference>
<sequence>MESHSDWLIQRLDEAADSSMKYENRAFFRAMAATALQQSKRIEQAQGEMDGRLWNPNRW</sequence>
<gene>
    <name evidence="1" type="ORF">FD15_GL001027</name>
</gene>
<evidence type="ECO:0000313" key="2">
    <source>
        <dbReference type="Proteomes" id="UP000050961"/>
    </source>
</evidence>
<evidence type="ECO:0000313" key="1">
    <source>
        <dbReference type="EMBL" id="KRN06406.1"/>
    </source>
</evidence>
<dbReference type="PATRIC" id="fig|1423806.3.peg.1044"/>
<organism evidence="1 2">
    <name type="scientific">Liquorilactobacillus sucicola DSM 21376 = JCM 15457</name>
    <dbReference type="NCBI Taxonomy" id="1423806"/>
    <lineage>
        <taxon>Bacteria</taxon>
        <taxon>Bacillati</taxon>
        <taxon>Bacillota</taxon>
        <taxon>Bacilli</taxon>
        <taxon>Lactobacillales</taxon>
        <taxon>Lactobacillaceae</taxon>
        <taxon>Liquorilactobacillus</taxon>
    </lineage>
</organism>
<dbReference type="AlphaFoldDB" id="A0A023D013"/>
<name>A0A023D013_9LACO</name>
<comment type="caution">
    <text evidence="1">The sequence shown here is derived from an EMBL/GenBank/DDBJ whole genome shotgun (WGS) entry which is preliminary data.</text>
</comment>
<dbReference type="eggNOG" id="ENOG5030AQ5">
    <property type="taxonomic scope" value="Bacteria"/>
</dbReference>
<protein>
    <submittedName>
        <fullName evidence="1">Uncharacterized protein</fullName>
    </submittedName>
</protein>